<dbReference type="Pfam" id="PF18344">
    <property type="entry name" value="CBM32"/>
    <property type="match status" value="1"/>
</dbReference>
<organism evidence="6 7">
    <name type="scientific">Candidatus Caccoplasma merdipullorum</name>
    <dbReference type="NCBI Taxonomy" id="2840718"/>
    <lineage>
        <taxon>Bacteria</taxon>
        <taxon>Pseudomonadati</taxon>
        <taxon>Bacteroidota</taxon>
        <taxon>Bacteroidia</taxon>
        <taxon>Bacteroidales</taxon>
        <taxon>Bacteroidaceae</taxon>
        <taxon>Bacteroidaceae incertae sedis</taxon>
        <taxon>Candidatus Caccoplasma</taxon>
    </lineage>
</organism>
<dbReference type="InterPro" id="IPR011496">
    <property type="entry name" value="O-GlcNAcase_cat"/>
</dbReference>
<dbReference type="SUPFAM" id="SSF55545">
    <property type="entry name" value="beta-N-acetylhexosaminidase-like domain"/>
    <property type="match status" value="1"/>
</dbReference>
<reference evidence="6" key="1">
    <citation type="submission" date="2020-10" db="EMBL/GenBank/DDBJ databases">
        <authorList>
            <person name="Gilroy R."/>
        </authorList>
    </citation>
    <scope>NUCLEOTIDE SEQUENCE</scope>
    <source>
        <strain evidence="6">G3-4614</strain>
    </source>
</reference>
<dbReference type="SUPFAM" id="SSF140657">
    <property type="entry name" value="Hyaluronidase post-catalytic domain-like"/>
    <property type="match status" value="1"/>
</dbReference>
<dbReference type="EMBL" id="JADIMW010000068">
    <property type="protein sequence ID" value="MBO8438522.1"/>
    <property type="molecule type" value="Genomic_DNA"/>
</dbReference>
<name>A0A9D9E4E0_9BACT</name>
<dbReference type="InterPro" id="IPR049478">
    <property type="entry name" value="BT_4395-like_hel"/>
</dbReference>
<proteinExistence type="inferred from homology"/>
<keyword evidence="4" id="KW-0732">Signal</keyword>
<comment type="caution">
    <text evidence="6">The sequence shown here is derived from an EMBL/GenBank/DDBJ whole genome shotgun (WGS) entry which is preliminary data.</text>
</comment>
<keyword evidence="1 3" id="KW-0378">Hydrolase</keyword>
<dbReference type="GO" id="GO:0005975">
    <property type="term" value="P:carbohydrate metabolic process"/>
    <property type="evidence" value="ECO:0007669"/>
    <property type="project" value="UniProtKB-ARBA"/>
</dbReference>
<dbReference type="Gene3D" id="3.30.379.10">
    <property type="entry name" value="Chitobiase/beta-hexosaminidase domain 2-like"/>
    <property type="match status" value="1"/>
</dbReference>
<dbReference type="Pfam" id="PF07555">
    <property type="entry name" value="NAGidase"/>
    <property type="match status" value="1"/>
</dbReference>
<dbReference type="AlphaFoldDB" id="A0A9D9E4E0"/>
<dbReference type="GO" id="GO:0015929">
    <property type="term" value="F:hexosaminidase activity"/>
    <property type="evidence" value="ECO:0007669"/>
    <property type="project" value="UniProtKB-ARBA"/>
</dbReference>
<dbReference type="PANTHER" id="PTHR13170:SF16">
    <property type="entry name" value="PROTEIN O-GLCNACASE"/>
    <property type="match status" value="1"/>
</dbReference>
<evidence type="ECO:0000313" key="7">
    <source>
        <dbReference type="Proteomes" id="UP000823636"/>
    </source>
</evidence>
<dbReference type="InterPro" id="IPR051822">
    <property type="entry name" value="Glycosyl_Hydrolase_84"/>
</dbReference>
<dbReference type="Pfam" id="PF21809">
    <property type="entry name" value="Glyco_hydro_84_hel"/>
    <property type="match status" value="1"/>
</dbReference>
<evidence type="ECO:0000313" key="6">
    <source>
        <dbReference type="EMBL" id="MBO8438522.1"/>
    </source>
</evidence>
<dbReference type="Gene3D" id="3.20.20.80">
    <property type="entry name" value="Glycosidases"/>
    <property type="match status" value="1"/>
</dbReference>
<dbReference type="InterPro" id="IPR029018">
    <property type="entry name" value="Hex-like_dom2"/>
</dbReference>
<protein>
    <submittedName>
        <fullName evidence="6">Beta-N-acetylglucosaminidase domain-containing protein</fullName>
    </submittedName>
</protein>
<accession>A0A9D9E4E0</accession>
<evidence type="ECO:0000256" key="2">
    <source>
        <dbReference type="ARBA" id="ARBA00023295"/>
    </source>
</evidence>
<dbReference type="GO" id="GO:1901135">
    <property type="term" value="P:carbohydrate derivative metabolic process"/>
    <property type="evidence" value="ECO:0007669"/>
    <property type="project" value="UniProtKB-ARBA"/>
</dbReference>
<dbReference type="InterPro" id="IPR015882">
    <property type="entry name" value="HEX_bac_N"/>
</dbReference>
<feature type="chain" id="PRO_5039217533" evidence="4">
    <location>
        <begin position="21"/>
        <end position="739"/>
    </location>
</feature>
<gene>
    <name evidence="6" type="ORF">IAC54_06455</name>
</gene>
<feature type="active site" description="Proton donor" evidence="3">
    <location>
        <position position="266"/>
    </location>
</feature>
<dbReference type="PROSITE" id="PS52009">
    <property type="entry name" value="GH84"/>
    <property type="match status" value="1"/>
</dbReference>
<keyword evidence="2 3" id="KW-0326">Glycosidase</keyword>
<feature type="domain" description="GH84" evidence="5">
    <location>
        <begin position="151"/>
        <end position="418"/>
    </location>
</feature>
<evidence type="ECO:0000256" key="1">
    <source>
        <dbReference type="ARBA" id="ARBA00022801"/>
    </source>
</evidence>
<feature type="signal peptide" evidence="4">
    <location>
        <begin position="1"/>
        <end position="20"/>
    </location>
</feature>
<dbReference type="Proteomes" id="UP000823636">
    <property type="component" value="Unassembled WGS sequence"/>
</dbReference>
<evidence type="ECO:0000259" key="5">
    <source>
        <dbReference type="PROSITE" id="PS52009"/>
    </source>
</evidence>
<dbReference type="Pfam" id="PF02838">
    <property type="entry name" value="Glyco_hydro_20b"/>
    <property type="match status" value="1"/>
</dbReference>
<dbReference type="SUPFAM" id="SSF51445">
    <property type="entry name" value="(Trans)glycosidases"/>
    <property type="match status" value="1"/>
</dbReference>
<sequence length="739" mass="83785">MKYFNYLLFGAMLFSGSITAGEISVYPQPRSMQISQGTVSITSQPRIIGQEEASPIALASIEALFKDKPEATAGTSRFSIIIGERGDKSVKKYTRNIPQKADGYYLKISDNTVIIAGNDERGTYYGVKTLGQLIENGQLPEVEITDYPVAAYRGVVEGFYGTPWSMKARAEQMSFYGDYKMNTYIYAPKDDPYHRSPNWRDPYPAEKAAELKALVETANANGVDFVWAIHPGQDIRWNDEDRDFLIHKFEQLYDLGVRSFAVFFDDITGEGTDPVRQANLLNYIDDNFNKSKPDLKPLLMCPTVYTGSWGKQNDYLKTMGDMLNPDINIMYTGEEVIVSITRESVDWVNSQIKRPVYIWWNFPVTDYVRNRLLMGPVYGNDTTFTSADITGFLSNPMEHAEASKIAIYSIADYSWNPATFNGEKSWKDAIAMLMPKDADALECFARNNSDPGDGWFNWRREESKEIAPYAARFAEAVKKGEKPSDEDYARMKCEFEKIVSSSDRLLANDENEALVKEIGTWVRQFKLQGETGREVLAMVKAYNKADSAMFMAKYKHVRALQQQSFVLDQTNNQNEYHPGILVGTRVLQPFINEVFSGITKSYNAKYGTTLEIMSEYSPHKFDTTIEQLKGAPVRVKGENIQIPPQLEVIRWGAGCYVQIDLAEPLEAVNVQINLEKTTPEIWKFEVLAGNGEWMSLPLTTENGEMTAKIDREIKGARLTNISGRDLEVFLRKWNLVVKK</sequence>
<evidence type="ECO:0000256" key="3">
    <source>
        <dbReference type="PROSITE-ProRule" id="PRU01353"/>
    </source>
</evidence>
<dbReference type="Gene3D" id="2.60.40.1180">
    <property type="entry name" value="Golgi alpha-mannosidase II"/>
    <property type="match status" value="1"/>
</dbReference>
<dbReference type="InterPro" id="IPR013780">
    <property type="entry name" value="Glyco_hydro_b"/>
</dbReference>
<dbReference type="PANTHER" id="PTHR13170">
    <property type="entry name" value="O-GLCNACASE"/>
    <property type="match status" value="1"/>
</dbReference>
<dbReference type="Gene3D" id="1.20.58.460">
    <property type="entry name" value="Hyaluronidase post-catalytic domain-like"/>
    <property type="match status" value="1"/>
</dbReference>
<evidence type="ECO:0000256" key="4">
    <source>
        <dbReference type="SAM" id="SignalP"/>
    </source>
</evidence>
<comment type="similarity">
    <text evidence="3">Belongs to the glycosyl hydrolase 84 family.</text>
</comment>
<dbReference type="InterPro" id="IPR017853">
    <property type="entry name" value="GH"/>
</dbReference>
<reference evidence="6" key="2">
    <citation type="journal article" date="2021" name="PeerJ">
        <title>Extensive microbial diversity within the chicken gut microbiome revealed by metagenomics and culture.</title>
        <authorList>
            <person name="Gilroy R."/>
            <person name="Ravi A."/>
            <person name="Getino M."/>
            <person name="Pursley I."/>
            <person name="Horton D.L."/>
            <person name="Alikhan N.F."/>
            <person name="Baker D."/>
            <person name="Gharbi K."/>
            <person name="Hall N."/>
            <person name="Watson M."/>
            <person name="Adriaenssens E.M."/>
            <person name="Foster-Nyarko E."/>
            <person name="Jarju S."/>
            <person name="Secka A."/>
            <person name="Antonio M."/>
            <person name="Oren A."/>
            <person name="Chaudhuri R.R."/>
            <person name="La Ragione R."/>
            <person name="Hildebrand F."/>
            <person name="Pallen M.J."/>
        </authorList>
    </citation>
    <scope>NUCLEOTIDE SEQUENCE</scope>
    <source>
        <strain evidence="6">G3-4614</strain>
    </source>
</reference>